<proteinExistence type="predicted"/>
<dbReference type="EMBL" id="CP129013">
    <property type="protein sequence ID" value="WLR43003.1"/>
    <property type="molecule type" value="Genomic_DNA"/>
</dbReference>
<dbReference type="Proteomes" id="UP001197974">
    <property type="component" value="Chromosome"/>
</dbReference>
<name>A0ABY9JWX0_9BACI</name>
<accession>A0ABY9JWX0</accession>
<gene>
    <name evidence="1" type="ORF">LC087_01925</name>
</gene>
<dbReference type="RefSeq" id="WP_226538819.1">
    <property type="nucleotide sequence ID" value="NZ_CP129013.1"/>
</dbReference>
<evidence type="ECO:0000313" key="2">
    <source>
        <dbReference type="Proteomes" id="UP001197974"/>
    </source>
</evidence>
<sequence>MSYRLNKSLKSLMLSIEKDVNKLTMMAKHKSVFNIQEVNVTNRNIKENLKALEFLIINQNEDQM</sequence>
<evidence type="ECO:0000313" key="1">
    <source>
        <dbReference type="EMBL" id="WLR43003.1"/>
    </source>
</evidence>
<protein>
    <submittedName>
        <fullName evidence="1">Uncharacterized protein</fullName>
    </submittedName>
</protein>
<keyword evidence="2" id="KW-1185">Reference proteome</keyword>
<reference evidence="1 2" key="1">
    <citation type="submission" date="2023-06" db="EMBL/GenBank/DDBJ databases">
        <title>Five Gram-positive bacteria isolated from mangrove sediments in Shenzhen, Guangdong, China.</title>
        <authorList>
            <person name="Yu S."/>
            <person name="Zheng W."/>
            <person name="Huang Y."/>
        </authorList>
    </citation>
    <scope>NUCLEOTIDE SEQUENCE [LARGE SCALE GENOMIC DNA]</scope>
    <source>
        <strain evidence="1 2">SaN35-3</strain>
    </source>
</reference>
<organism evidence="1 2">
    <name type="scientific">Bacillus carboniphilus</name>
    <dbReference type="NCBI Taxonomy" id="86663"/>
    <lineage>
        <taxon>Bacteria</taxon>
        <taxon>Bacillati</taxon>
        <taxon>Bacillota</taxon>
        <taxon>Bacilli</taxon>
        <taxon>Bacillales</taxon>
        <taxon>Bacillaceae</taxon>
        <taxon>Bacillus</taxon>
    </lineage>
</organism>